<sequence length="181" mass="19467">MSEDFCFHVLPTEGQDASISSERRGVFSLDAPAASVCLLIQLEKPATEEGGVTSSVYSRKEPVHLTEREKQKLQVWSRIMPYRESFAWAIIPLFESNSVMAAGGAASPSSPQAPSVSGSSSQDSIVESVARNTLDGKLAQYSSGSSVIVEISNLNKVKESYTEDSLQGKLCAILGLQMAYV</sequence>
<evidence type="ECO:0000313" key="2">
    <source>
        <dbReference type="Proteomes" id="UP001140949"/>
    </source>
</evidence>
<dbReference type="PANTHER" id="PTHR23317">
    <property type="entry name" value="DEDICATOR OF CYTOKINESIS DOCK"/>
    <property type="match status" value="1"/>
</dbReference>
<dbReference type="GO" id="GO:0007264">
    <property type="term" value="P:small GTPase-mediated signal transduction"/>
    <property type="evidence" value="ECO:0007669"/>
    <property type="project" value="InterPro"/>
</dbReference>
<dbReference type="Proteomes" id="UP001140949">
    <property type="component" value="Unassembled WGS sequence"/>
</dbReference>
<dbReference type="EMBL" id="JANAVB010017400">
    <property type="protein sequence ID" value="KAJ6830531.1"/>
    <property type="molecule type" value="Genomic_DNA"/>
</dbReference>
<reference evidence="1" key="1">
    <citation type="journal article" date="2023" name="GigaByte">
        <title>Genome assembly of the bearded iris, Iris pallida Lam.</title>
        <authorList>
            <person name="Bruccoleri R.E."/>
            <person name="Oakeley E.J."/>
            <person name="Faust A.M.E."/>
            <person name="Altorfer M."/>
            <person name="Dessus-Babus S."/>
            <person name="Burckhardt D."/>
            <person name="Oertli M."/>
            <person name="Naumann U."/>
            <person name="Petersen F."/>
            <person name="Wong J."/>
        </authorList>
    </citation>
    <scope>NUCLEOTIDE SEQUENCE</scope>
    <source>
        <strain evidence="1">GSM-AAB239-AS_SAM_17_03QT</strain>
    </source>
</reference>
<dbReference type="AlphaFoldDB" id="A0AAX6GQI9"/>
<gene>
    <name evidence="1" type="ORF">M6B38_353370</name>
</gene>
<dbReference type="PANTHER" id="PTHR23317:SF76">
    <property type="entry name" value="LD20667P"/>
    <property type="match status" value="1"/>
</dbReference>
<proteinExistence type="predicted"/>
<evidence type="ECO:0000313" key="1">
    <source>
        <dbReference type="EMBL" id="KAJ6830531.1"/>
    </source>
</evidence>
<keyword evidence="2" id="KW-1185">Reference proteome</keyword>
<name>A0AAX6GQI9_IRIPA</name>
<organism evidence="1 2">
    <name type="scientific">Iris pallida</name>
    <name type="common">Sweet iris</name>
    <dbReference type="NCBI Taxonomy" id="29817"/>
    <lineage>
        <taxon>Eukaryota</taxon>
        <taxon>Viridiplantae</taxon>
        <taxon>Streptophyta</taxon>
        <taxon>Embryophyta</taxon>
        <taxon>Tracheophyta</taxon>
        <taxon>Spermatophyta</taxon>
        <taxon>Magnoliopsida</taxon>
        <taxon>Liliopsida</taxon>
        <taxon>Asparagales</taxon>
        <taxon>Iridaceae</taxon>
        <taxon>Iridoideae</taxon>
        <taxon>Irideae</taxon>
        <taxon>Iris</taxon>
    </lineage>
</organism>
<dbReference type="GO" id="GO:0005085">
    <property type="term" value="F:guanyl-nucleotide exchange factor activity"/>
    <property type="evidence" value="ECO:0007669"/>
    <property type="project" value="InterPro"/>
</dbReference>
<accession>A0AAX6GQI9</accession>
<comment type="caution">
    <text evidence="1">The sequence shown here is derived from an EMBL/GenBank/DDBJ whole genome shotgun (WGS) entry which is preliminary data.</text>
</comment>
<dbReference type="InterPro" id="IPR026791">
    <property type="entry name" value="DOCK"/>
</dbReference>
<protein>
    <submittedName>
        <fullName evidence="1">Guanine nucleotide exchange factor SPIKE 1 isoform X2</fullName>
    </submittedName>
</protein>
<reference evidence="1" key="2">
    <citation type="submission" date="2023-04" db="EMBL/GenBank/DDBJ databases">
        <authorList>
            <person name="Bruccoleri R.E."/>
            <person name="Oakeley E.J."/>
            <person name="Faust A.-M."/>
            <person name="Dessus-Babus S."/>
            <person name="Altorfer M."/>
            <person name="Burckhardt D."/>
            <person name="Oertli M."/>
            <person name="Naumann U."/>
            <person name="Petersen F."/>
            <person name="Wong J."/>
        </authorList>
    </citation>
    <scope>NUCLEOTIDE SEQUENCE</scope>
    <source>
        <strain evidence="1">GSM-AAB239-AS_SAM_17_03QT</strain>
        <tissue evidence="1">Leaf</tissue>
    </source>
</reference>